<comment type="caution">
    <text evidence="3">The sequence shown here is derived from an EMBL/GenBank/DDBJ whole genome shotgun (WGS) entry which is preliminary data.</text>
</comment>
<feature type="signal peptide" evidence="1">
    <location>
        <begin position="1"/>
        <end position="22"/>
    </location>
</feature>
<keyword evidence="4" id="KW-1185">Reference proteome</keyword>
<evidence type="ECO:0000256" key="1">
    <source>
        <dbReference type="SAM" id="SignalP"/>
    </source>
</evidence>
<evidence type="ECO:0000313" key="3">
    <source>
        <dbReference type="EMBL" id="OWW19204.1"/>
    </source>
</evidence>
<dbReference type="AlphaFoldDB" id="A0A254T998"/>
<dbReference type="RefSeq" id="WP_088706121.1">
    <property type="nucleotide sequence ID" value="NZ_LSTO01000001.1"/>
</dbReference>
<proteinExistence type="predicted"/>
<sequence length="337" mass="33954">MTMKLKGMAAAFVAAASLFAVAAPSHAAAVITNGTVTLGVNDLGQLNVPGPASAGGTPYVGLRYNATGFESTAPGCLCEGWGVGLVSSGMSGYANEAMGTAGLTLVSFASTATTATSVTRVGSALEITHFYHPSTSSNLYQVDVSIKNISGSAIAAGDLVYRRVMEWDVEPTPFDEFVTISGVPAALGLAAGNNIRGTGDNGFASANPLSGESKTISCAADSNFTDCGPNDHGALFDFVFEALTDGATRVFTTFYGAAGNESDAIAALGSVGAGLYSLGQTRTDPVGGTPTTFIFGFGSDGGVLTPPRAVPEPGSMALLGLGFAGLAAFRRKQKRAA</sequence>
<evidence type="ECO:0000313" key="4">
    <source>
        <dbReference type="Proteomes" id="UP000197535"/>
    </source>
</evidence>
<dbReference type="NCBIfam" id="TIGR02595">
    <property type="entry name" value="PEP_CTERM"/>
    <property type="match status" value="1"/>
</dbReference>
<feature type="domain" description="Ice-binding protein C-terminal" evidence="2">
    <location>
        <begin position="309"/>
        <end position="332"/>
    </location>
</feature>
<accession>A0A254T998</accession>
<dbReference type="EMBL" id="LSTO01000001">
    <property type="protein sequence ID" value="OWW19204.1"/>
    <property type="molecule type" value="Genomic_DNA"/>
</dbReference>
<evidence type="ECO:0000259" key="2">
    <source>
        <dbReference type="Pfam" id="PF07589"/>
    </source>
</evidence>
<organism evidence="3 4">
    <name type="scientific">Noviherbaspirillum denitrificans</name>
    <dbReference type="NCBI Taxonomy" id="1968433"/>
    <lineage>
        <taxon>Bacteria</taxon>
        <taxon>Pseudomonadati</taxon>
        <taxon>Pseudomonadota</taxon>
        <taxon>Betaproteobacteria</taxon>
        <taxon>Burkholderiales</taxon>
        <taxon>Oxalobacteraceae</taxon>
        <taxon>Noviherbaspirillum</taxon>
    </lineage>
</organism>
<feature type="chain" id="PRO_5011705995" description="Ice-binding protein C-terminal domain-containing protein" evidence="1">
    <location>
        <begin position="23"/>
        <end position="337"/>
    </location>
</feature>
<name>A0A254T998_9BURK</name>
<reference evidence="3 4" key="1">
    <citation type="submission" date="2016-02" db="EMBL/GenBank/DDBJ databases">
        <authorList>
            <person name="Wen L."/>
            <person name="He K."/>
            <person name="Yang H."/>
        </authorList>
    </citation>
    <scope>NUCLEOTIDE SEQUENCE [LARGE SCALE GENOMIC DNA]</scope>
    <source>
        <strain evidence="3 4">TSA40</strain>
    </source>
</reference>
<dbReference type="InterPro" id="IPR013424">
    <property type="entry name" value="Ice-binding_C"/>
</dbReference>
<dbReference type="Proteomes" id="UP000197535">
    <property type="component" value="Unassembled WGS sequence"/>
</dbReference>
<protein>
    <recommendedName>
        <fullName evidence="2">Ice-binding protein C-terminal domain-containing protein</fullName>
    </recommendedName>
</protein>
<keyword evidence="1" id="KW-0732">Signal</keyword>
<dbReference type="Pfam" id="PF07589">
    <property type="entry name" value="PEP-CTERM"/>
    <property type="match status" value="1"/>
</dbReference>
<gene>
    <name evidence="3" type="ORF">AYR66_06515</name>
</gene>